<evidence type="ECO:0000313" key="3">
    <source>
        <dbReference type="EMBL" id="KZE81820.1"/>
    </source>
</evidence>
<keyword evidence="1" id="KW-0732">Signal</keyword>
<evidence type="ECO:0000313" key="4">
    <source>
        <dbReference type="Proteomes" id="UP000076630"/>
    </source>
</evidence>
<dbReference type="PROSITE" id="PS51662">
    <property type="entry name" value="BP_PHYTASE"/>
    <property type="match status" value="1"/>
</dbReference>
<feature type="domain" description="BPP" evidence="2">
    <location>
        <begin position="15"/>
        <end position="350"/>
    </location>
</feature>
<dbReference type="SUPFAM" id="SSF50956">
    <property type="entry name" value="Thermostable phytase (3-phytase)"/>
    <property type="match status" value="1"/>
</dbReference>
<dbReference type="InterPro" id="IPR011042">
    <property type="entry name" value="6-blade_b-propeller_TolB-like"/>
</dbReference>
<dbReference type="GO" id="GO:0016158">
    <property type="term" value="F:inositol hexakisphosphate 3-phosphatase activity"/>
    <property type="evidence" value="ECO:0007669"/>
    <property type="project" value="InterPro"/>
</dbReference>
<dbReference type="InterPro" id="IPR003431">
    <property type="entry name" value="B-propeller_Phytase"/>
</dbReference>
<proteinExistence type="predicted"/>
<keyword evidence="4" id="KW-1185">Reference proteome</keyword>
<dbReference type="RefSeq" id="WP_038986499.1">
    <property type="nucleotide sequence ID" value="NZ_JWJO01000023.1"/>
</dbReference>
<feature type="signal peptide" evidence="1">
    <location>
        <begin position="1"/>
        <end position="22"/>
    </location>
</feature>
<evidence type="ECO:0000256" key="1">
    <source>
        <dbReference type="SAM" id="SignalP"/>
    </source>
</evidence>
<comment type="caution">
    <text evidence="3">The sequence shown here is derived from an EMBL/GenBank/DDBJ whole genome shotgun (WGS) entry which is preliminary data.</text>
</comment>
<dbReference type="AlphaFoldDB" id="A0A163ZI90"/>
<dbReference type="PROSITE" id="PS51257">
    <property type="entry name" value="PROKAR_LIPOPROTEIN"/>
    <property type="match status" value="1"/>
</dbReference>
<sequence>MKNKYIHSLVALALLVSCKDKLAPVAEDAIQPTIITEQTIYDTDDPAIWVNPIDKSKSLVIGTDKENGGGIYAYDLQGKIDNKHLDMARPNNVDIVYGFSYKNELIDIAVVTERNANAIRVFRLPELTPIDDGGLKVFEGEKEENYNEPMGIALFEKKEGEYKSLLAIVGRKSGPSEEYLWQYKIQSDDAGKLSLELKRKFGTYSGKKEIEAIAVDQELGYVYYSDETVGVRKYYADPEKGNQELAFFAKEDAKRDHEGIGIYKKDDLTGYIIVSDQQENAILVYPREGKGANPHDHQLIAKIPVSAIECDGLEITSLGLNNTFDKGMLVMMSNGKVFHYYDWKLIQQEIDKVKK</sequence>
<dbReference type="OrthoDB" id="8696437at2"/>
<organism evidence="3 4">
    <name type="scientific">Myroides marinus</name>
    <dbReference type="NCBI Taxonomy" id="703342"/>
    <lineage>
        <taxon>Bacteria</taxon>
        <taxon>Pseudomonadati</taxon>
        <taxon>Bacteroidota</taxon>
        <taxon>Flavobacteriia</taxon>
        <taxon>Flavobacteriales</taxon>
        <taxon>Flavobacteriaceae</taxon>
        <taxon>Myroides</taxon>
    </lineage>
</organism>
<feature type="chain" id="PRO_5007848335" evidence="1">
    <location>
        <begin position="23"/>
        <end position="355"/>
    </location>
</feature>
<protein>
    <submittedName>
        <fullName evidence="3">3-phytase</fullName>
    </submittedName>
</protein>
<gene>
    <name evidence="3" type="ORF">AV926_00490</name>
</gene>
<reference evidence="3 4" key="1">
    <citation type="submission" date="2016-01" db="EMBL/GenBank/DDBJ databases">
        <title>Whole genome sequencing of Myroides marinus L41.</title>
        <authorList>
            <person name="Hong K.W."/>
        </authorList>
    </citation>
    <scope>NUCLEOTIDE SEQUENCE [LARGE SCALE GENOMIC DNA]</scope>
    <source>
        <strain evidence="3 4">L41</strain>
    </source>
</reference>
<dbReference type="Proteomes" id="UP000076630">
    <property type="component" value="Unassembled WGS sequence"/>
</dbReference>
<name>A0A163ZI90_9FLAO</name>
<evidence type="ECO:0000259" key="2">
    <source>
        <dbReference type="PROSITE" id="PS51662"/>
    </source>
</evidence>
<dbReference type="Pfam" id="PF02333">
    <property type="entry name" value="Phytase"/>
    <property type="match status" value="1"/>
</dbReference>
<accession>A0A163ZI90</accession>
<dbReference type="EMBL" id="LQNU01000050">
    <property type="protein sequence ID" value="KZE81820.1"/>
    <property type="molecule type" value="Genomic_DNA"/>
</dbReference>
<dbReference type="Gene3D" id="2.120.10.30">
    <property type="entry name" value="TolB, C-terminal domain"/>
    <property type="match status" value="1"/>
</dbReference>